<name>A0A6J5S4D5_9CAUD</name>
<gene>
    <name evidence="2" type="ORF">UFOVP1354_47</name>
    <name evidence="3" type="ORF">UFOVP1547_8</name>
    <name evidence="1" type="ORF">UFOVP930_19</name>
</gene>
<evidence type="ECO:0000313" key="1">
    <source>
        <dbReference type="EMBL" id="CAB4171775.1"/>
    </source>
</evidence>
<dbReference type="EMBL" id="LR798461">
    <property type="protein sequence ID" value="CAB5238365.1"/>
    <property type="molecule type" value="Genomic_DNA"/>
</dbReference>
<evidence type="ECO:0000313" key="3">
    <source>
        <dbReference type="EMBL" id="CAB5238365.1"/>
    </source>
</evidence>
<proteinExistence type="predicted"/>
<evidence type="ECO:0000313" key="2">
    <source>
        <dbReference type="EMBL" id="CAB4200559.1"/>
    </source>
</evidence>
<dbReference type="EMBL" id="LR797289">
    <property type="protein sequence ID" value="CAB4200559.1"/>
    <property type="molecule type" value="Genomic_DNA"/>
</dbReference>
<sequence>MEYLGVNQASRLTGKSPTTVTRRAANLPFLGGENGTAKKYEAPALLEALYCVGTGGGDSSAVSTEQAQKELAIARKQQIDLQNEVLRKERIPLEVVEQINQEAFANMAAMLKAHTGKTLTEELINDIYTQHRDIADKVKEAV</sequence>
<organism evidence="2">
    <name type="scientific">uncultured Caudovirales phage</name>
    <dbReference type="NCBI Taxonomy" id="2100421"/>
    <lineage>
        <taxon>Viruses</taxon>
        <taxon>Duplodnaviria</taxon>
        <taxon>Heunggongvirae</taxon>
        <taxon>Uroviricota</taxon>
        <taxon>Caudoviricetes</taxon>
        <taxon>Peduoviridae</taxon>
        <taxon>Maltschvirus</taxon>
        <taxon>Maltschvirus maltsch</taxon>
    </lineage>
</organism>
<accession>A0A6J5S4D5</accession>
<dbReference type="EMBL" id="LR796873">
    <property type="protein sequence ID" value="CAB4171775.1"/>
    <property type="molecule type" value="Genomic_DNA"/>
</dbReference>
<protein>
    <submittedName>
        <fullName evidence="2">Uncharacterized protein</fullName>
    </submittedName>
</protein>
<reference evidence="2" key="1">
    <citation type="submission" date="2020-05" db="EMBL/GenBank/DDBJ databases">
        <authorList>
            <person name="Chiriac C."/>
            <person name="Salcher M."/>
            <person name="Ghai R."/>
            <person name="Kavagutti S V."/>
        </authorList>
    </citation>
    <scope>NUCLEOTIDE SEQUENCE</scope>
</reference>